<dbReference type="GO" id="GO:0032259">
    <property type="term" value="P:methylation"/>
    <property type="evidence" value="ECO:0007669"/>
    <property type="project" value="UniProtKB-KW"/>
</dbReference>
<proteinExistence type="predicted"/>
<reference evidence="8 9" key="1">
    <citation type="journal article" date="2019" name="ISME J.">
        <title>Isolation and characterization of a thermophilic sulfur- and iron-reducing thaumarchaeote from a terrestrial acidic hot spring.</title>
        <authorList>
            <person name="Kato S."/>
            <person name="Itoh T."/>
            <person name="Yuki M."/>
            <person name="Nagamori M."/>
            <person name="Ohnishi M."/>
            <person name="Uematsu K."/>
            <person name="Suzuki K."/>
            <person name="Takashina T."/>
            <person name="Ohkuma M."/>
        </authorList>
    </citation>
    <scope>NUCLEOTIDE SEQUENCE [LARGE SCALE GENOMIC DNA]</scope>
    <source>
        <strain evidence="8 9">NAS-02</strain>
    </source>
</reference>
<keyword evidence="3 8" id="KW-0808">Transferase</keyword>
<dbReference type="OrthoDB" id="372118at2157"/>
<dbReference type="SUPFAM" id="SSF46767">
    <property type="entry name" value="Methylated DNA-protein cysteine methyltransferase, C-terminal domain"/>
    <property type="match status" value="1"/>
</dbReference>
<evidence type="ECO:0000256" key="6">
    <source>
        <dbReference type="ARBA" id="ARBA00049348"/>
    </source>
</evidence>
<dbReference type="PANTHER" id="PTHR10815:SF13">
    <property type="entry name" value="METHYLATED-DNA--PROTEIN-CYSTEINE METHYLTRANSFERASE"/>
    <property type="match status" value="1"/>
</dbReference>
<keyword evidence="9" id="KW-1185">Reference proteome</keyword>
<gene>
    <name evidence="8" type="ORF">NAS2_1128</name>
</gene>
<name>A0A4P2VET2_9ARCH</name>
<evidence type="ECO:0000256" key="1">
    <source>
        <dbReference type="ARBA" id="ARBA00001286"/>
    </source>
</evidence>
<evidence type="ECO:0000313" key="9">
    <source>
        <dbReference type="Proteomes" id="UP000509448"/>
    </source>
</evidence>
<organism evidence="8 9">
    <name type="scientific">Conexivisphaera calida</name>
    <dbReference type="NCBI Taxonomy" id="1874277"/>
    <lineage>
        <taxon>Archaea</taxon>
        <taxon>Nitrososphaerota</taxon>
        <taxon>Conexivisphaeria</taxon>
        <taxon>Conexivisphaerales</taxon>
        <taxon>Conexivisphaeraceae</taxon>
        <taxon>Conexivisphaera</taxon>
    </lineage>
</organism>
<dbReference type="GeneID" id="55584939"/>
<dbReference type="Pfam" id="PF01035">
    <property type="entry name" value="DNA_binding_1"/>
    <property type="match status" value="1"/>
</dbReference>
<dbReference type="CDD" id="cd06445">
    <property type="entry name" value="ATase"/>
    <property type="match status" value="1"/>
</dbReference>
<dbReference type="GO" id="GO:0006281">
    <property type="term" value="P:DNA repair"/>
    <property type="evidence" value="ECO:0007669"/>
    <property type="project" value="UniProtKB-KW"/>
</dbReference>
<feature type="domain" description="Methylated-DNA-[protein]-cysteine S-methyltransferase DNA binding" evidence="7">
    <location>
        <begin position="26"/>
        <end position="99"/>
    </location>
</feature>
<keyword evidence="2 8" id="KW-0489">Methyltransferase</keyword>
<dbReference type="AlphaFoldDB" id="A0A4P2VET2"/>
<dbReference type="Gene3D" id="1.10.10.10">
    <property type="entry name" value="Winged helix-like DNA-binding domain superfamily/Winged helix DNA-binding domain"/>
    <property type="match status" value="1"/>
</dbReference>
<evidence type="ECO:0000256" key="3">
    <source>
        <dbReference type="ARBA" id="ARBA00022679"/>
    </source>
</evidence>
<dbReference type="InterPro" id="IPR001497">
    <property type="entry name" value="MethylDNA_cys_MeTrfase_AS"/>
</dbReference>
<dbReference type="PANTHER" id="PTHR10815">
    <property type="entry name" value="METHYLATED-DNA--PROTEIN-CYSTEINE METHYLTRANSFERASE"/>
    <property type="match status" value="1"/>
</dbReference>
<dbReference type="InterPro" id="IPR036388">
    <property type="entry name" value="WH-like_DNA-bd_sf"/>
</dbReference>
<sequence length="128" mass="13863">MPLLVVEERAEGLDAKEAEMKDYVEVLEALLLLLEPGEVTTYGEIAKLLGISPRTVGRLLASNRRVIVVPCHRVVAKDGLGGYSSGGPEVKARLLELESDGKPRIRHLALELIGNNTKSESVPHEASI</sequence>
<evidence type="ECO:0000259" key="7">
    <source>
        <dbReference type="Pfam" id="PF01035"/>
    </source>
</evidence>
<protein>
    <submittedName>
        <fullName evidence="8">Methylated-DNA--protein-cysteine methyltransferase</fullName>
        <ecNumber evidence="8">2.1.1.63</ecNumber>
    </submittedName>
</protein>
<accession>A0A4P2VET2</accession>
<evidence type="ECO:0000313" key="8">
    <source>
        <dbReference type="EMBL" id="BBE42517.1"/>
    </source>
</evidence>
<evidence type="ECO:0000256" key="4">
    <source>
        <dbReference type="ARBA" id="ARBA00022763"/>
    </source>
</evidence>
<dbReference type="RefSeq" id="WP_174448739.1">
    <property type="nucleotide sequence ID" value="NZ_AP018732.1"/>
</dbReference>
<dbReference type="KEGG" id="ccai:NAS2_1128"/>
<keyword evidence="4" id="KW-0227">DNA damage</keyword>
<comment type="catalytic activity">
    <reaction evidence="1">
        <text>a 4-O-methyl-thymidine in DNA + L-cysteinyl-[protein] = a thymidine in DNA + S-methyl-L-cysteinyl-[protein]</text>
        <dbReference type="Rhea" id="RHEA:53428"/>
        <dbReference type="Rhea" id="RHEA-COMP:10131"/>
        <dbReference type="Rhea" id="RHEA-COMP:10132"/>
        <dbReference type="Rhea" id="RHEA-COMP:13555"/>
        <dbReference type="Rhea" id="RHEA-COMP:13556"/>
        <dbReference type="ChEBI" id="CHEBI:29950"/>
        <dbReference type="ChEBI" id="CHEBI:82612"/>
        <dbReference type="ChEBI" id="CHEBI:137386"/>
        <dbReference type="ChEBI" id="CHEBI:137387"/>
        <dbReference type="EC" id="2.1.1.63"/>
    </reaction>
</comment>
<keyword evidence="5" id="KW-0234">DNA repair</keyword>
<dbReference type="EMBL" id="AP018732">
    <property type="protein sequence ID" value="BBE42517.1"/>
    <property type="molecule type" value="Genomic_DNA"/>
</dbReference>
<dbReference type="InterPro" id="IPR014048">
    <property type="entry name" value="MethylDNA_cys_MeTrfase_DNA-bd"/>
</dbReference>
<evidence type="ECO:0000256" key="2">
    <source>
        <dbReference type="ARBA" id="ARBA00022603"/>
    </source>
</evidence>
<dbReference type="InterPro" id="IPR036217">
    <property type="entry name" value="MethylDNA_cys_MeTrfase_DNAb"/>
</dbReference>
<dbReference type="EC" id="2.1.1.63" evidence="8"/>
<dbReference type="PROSITE" id="PS00374">
    <property type="entry name" value="MGMT"/>
    <property type="match status" value="1"/>
</dbReference>
<comment type="catalytic activity">
    <reaction evidence="6">
        <text>a 6-O-methyl-2'-deoxyguanosine in DNA + L-cysteinyl-[protein] = S-methyl-L-cysteinyl-[protein] + a 2'-deoxyguanosine in DNA</text>
        <dbReference type="Rhea" id="RHEA:24000"/>
        <dbReference type="Rhea" id="RHEA-COMP:10131"/>
        <dbReference type="Rhea" id="RHEA-COMP:10132"/>
        <dbReference type="Rhea" id="RHEA-COMP:11367"/>
        <dbReference type="Rhea" id="RHEA-COMP:11368"/>
        <dbReference type="ChEBI" id="CHEBI:29950"/>
        <dbReference type="ChEBI" id="CHEBI:82612"/>
        <dbReference type="ChEBI" id="CHEBI:85445"/>
        <dbReference type="ChEBI" id="CHEBI:85448"/>
        <dbReference type="EC" id="2.1.1.63"/>
    </reaction>
</comment>
<dbReference type="Proteomes" id="UP000509448">
    <property type="component" value="Chromosome"/>
</dbReference>
<dbReference type="GO" id="GO:0003908">
    <property type="term" value="F:methylated-DNA-[protein]-cysteine S-methyltransferase activity"/>
    <property type="evidence" value="ECO:0007669"/>
    <property type="project" value="UniProtKB-EC"/>
</dbReference>
<evidence type="ECO:0000256" key="5">
    <source>
        <dbReference type="ARBA" id="ARBA00023204"/>
    </source>
</evidence>
<dbReference type="NCBIfam" id="TIGR00589">
    <property type="entry name" value="ogt"/>
    <property type="match status" value="1"/>
</dbReference>